<evidence type="ECO:0000313" key="3">
    <source>
        <dbReference type="Proteomes" id="UP000054359"/>
    </source>
</evidence>
<dbReference type="AlphaFoldDB" id="A0A087TED6"/>
<accession>A0A087TED6</accession>
<sequence>MSFRFLVLLWEGLGGCLLDEIQRKVHNKKRLCIAQRKPSLKPRKEIKEWCNNQAVIRKKEQSVVAEKRPAVKSRNKRKK</sequence>
<dbReference type="Proteomes" id="UP000054359">
    <property type="component" value="Unassembled WGS sequence"/>
</dbReference>
<reference evidence="2 3" key="1">
    <citation type="submission" date="2013-11" db="EMBL/GenBank/DDBJ databases">
        <title>Genome sequencing of Stegodyphus mimosarum.</title>
        <authorList>
            <person name="Bechsgaard J."/>
        </authorList>
    </citation>
    <scope>NUCLEOTIDE SEQUENCE [LARGE SCALE GENOMIC DNA]</scope>
</reference>
<keyword evidence="3" id="KW-1185">Reference proteome</keyword>
<gene>
    <name evidence="2" type="ORF">X975_03782</name>
</gene>
<evidence type="ECO:0000313" key="2">
    <source>
        <dbReference type="EMBL" id="KFM63475.1"/>
    </source>
</evidence>
<organism evidence="2 3">
    <name type="scientific">Stegodyphus mimosarum</name>
    <name type="common">African social velvet spider</name>
    <dbReference type="NCBI Taxonomy" id="407821"/>
    <lineage>
        <taxon>Eukaryota</taxon>
        <taxon>Metazoa</taxon>
        <taxon>Ecdysozoa</taxon>
        <taxon>Arthropoda</taxon>
        <taxon>Chelicerata</taxon>
        <taxon>Arachnida</taxon>
        <taxon>Araneae</taxon>
        <taxon>Araneomorphae</taxon>
        <taxon>Entelegynae</taxon>
        <taxon>Eresoidea</taxon>
        <taxon>Eresidae</taxon>
        <taxon>Stegodyphus</taxon>
    </lineage>
</organism>
<feature type="non-terminal residue" evidence="2">
    <location>
        <position position="79"/>
    </location>
</feature>
<feature type="signal peptide" evidence="1">
    <location>
        <begin position="1"/>
        <end position="18"/>
    </location>
</feature>
<evidence type="ECO:0000256" key="1">
    <source>
        <dbReference type="SAM" id="SignalP"/>
    </source>
</evidence>
<keyword evidence="1" id="KW-0732">Signal</keyword>
<dbReference type="EMBL" id="KK114845">
    <property type="protein sequence ID" value="KFM63475.1"/>
    <property type="molecule type" value="Genomic_DNA"/>
</dbReference>
<protein>
    <submittedName>
        <fullName evidence="2">Uncharacterized protein</fullName>
    </submittedName>
</protein>
<feature type="chain" id="PRO_5001829644" evidence="1">
    <location>
        <begin position="19"/>
        <end position="79"/>
    </location>
</feature>
<name>A0A087TED6_STEMI</name>
<proteinExistence type="predicted"/>